<evidence type="ECO:0000313" key="7">
    <source>
        <dbReference type="Proteomes" id="UP001597342"/>
    </source>
</evidence>
<dbReference type="Proteomes" id="UP001597342">
    <property type="component" value="Unassembled WGS sequence"/>
</dbReference>
<evidence type="ECO:0000256" key="3">
    <source>
        <dbReference type="ARBA" id="ARBA00022801"/>
    </source>
</evidence>
<name>A0ABW4XSP6_9FLAO</name>
<accession>A0ABW4XSP6</accession>
<dbReference type="SMART" id="SM00644">
    <property type="entry name" value="Ami_2"/>
    <property type="match status" value="1"/>
</dbReference>
<dbReference type="Gene3D" id="3.40.80.10">
    <property type="entry name" value="Peptidoglycan recognition protein-like"/>
    <property type="match status" value="1"/>
</dbReference>
<organism evidence="6 7">
    <name type="scientific">Flagellimonas iocasae</name>
    <dbReference type="NCBI Taxonomy" id="2055905"/>
    <lineage>
        <taxon>Bacteria</taxon>
        <taxon>Pseudomonadati</taxon>
        <taxon>Bacteroidota</taxon>
        <taxon>Flavobacteriia</taxon>
        <taxon>Flavobacteriales</taxon>
        <taxon>Flavobacteriaceae</taxon>
        <taxon>Flagellimonas</taxon>
    </lineage>
</organism>
<evidence type="ECO:0000256" key="4">
    <source>
        <dbReference type="ARBA" id="ARBA00023316"/>
    </source>
</evidence>
<gene>
    <name evidence="6" type="ORF">ACFSJE_02425</name>
</gene>
<dbReference type="SUPFAM" id="SSF55846">
    <property type="entry name" value="N-acetylmuramoyl-L-alanine amidase-like"/>
    <property type="match status" value="1"/>
</dbReference>
<comment type="caution">
    <text evidence="6">The sequence shown here is derived from an EMBL/GenBank/DDBJ whole genome shotgun (WGS) entry which is preliminary data.</text>
</comment>
<dbReference type="InterPro" id="IPR036505">
    <property type="entry name" value="Amidase/PGRP_sf"/>
</dbReference>
<dbReference type="InterPro" id="IPR002502">
    <property type="entry name" value="Amidase_domain"/>
</dbReference>
<reference evidence="7" key="1">
    <citation type="journal article" date="2019" name="Int. J. Syst. Evol. Microbiol.">
        <title>The Global Catalogue of Microorganisms (GCM) 10K type strain sequencing project: providing services to taxonomists for standard genome sequencing and annotation.</title>
        <authorList>
            <consortium name="The Broad Institute Genomics Platform"/>
            <consortium name="The Broad Institute Genome Sequencing Center for Infectious Disease"/>
            <person name="Wu L."/>
            <person name="Ma J."/>
        </authorList>
    </citation>
    <scope>NUCLEOTIDE SEQUENCE [LARGE SCALE GENOMIC DNA]</scope>
    <source>
        <strain evidence="7">JCM 3389</strain>
    </source>
</reference>
<dbReference type="CDD" id="cd06583">
    <property type="entry name" value="PGRP"/>
    <property type="match status" value="1"/>
</dbReference>
<feature type="domain" description="N-acetylmuramoyl-L-alanine amidase" evidence="5">
    <location>
        <begin position="62"/>
        <end position="216"/>
    </location>
</feature>
<evidence type="ECO:0000256" key="2">
    <source>
        <dbReference type="ARBA" id="ARBA00011901"/>
    </source>
</evidence>
<dbReference type="Pfam" id="PF01510">
    <property type="entry name" value="Amidase_2"/>
    <property type="match status" value="1"/>
</dbReference>
<dbReference type="PANTHER" id="PTHR30417">
    <property type="entry name" value="N-ACETYLMURAMOYL-L-ALANINE AMIDASE AMID"/>
    <property type="match status" value="1"/>
</dbReference>
<dbReference type="RefSeq" id="WP_379829386.1">
    <property type="nucleotide sequence ID" value="NZ_JBHUHU010000001.1"/>
</dbReference>
<keyword evidence="3" id="KW-0378">Hydrolase</keyword>
<dbReference type="EC" id="3.5.1.28" evidence="2"/>
<dbReference type="InterPro" id="IPR051206">
    <property type="entry name" value="NAMLAA_amidase_2"/>
</dbReference>
<evidence type="ECO:0000259" key="5">
    <source>
        <dbReference type="SMART" id="SM00644"/>
    </source>
</evidence>
<proteinExistence type="predicted"/>
<dbReference type="EMBL" id="JBHUHU010000001">
    <property type="protein sequence ID" value="MFD2098611.1"/>
    <property type="molecule type" value="Genomic_DNA"/>
</dbReference>
<evidence type="ECO:0000313" key="6">
    <source>
        <dbReference type="EMBL" id="MFD2098611.1"/>
    </source>
</evidence>
<keyword evidence="4" id="KW-0961">Cell wall biogenesis/degradation</keyword>
<protein>
    <recommendedName>
        <fullName evidence="2">N-acetylmuramoyl-L-alanine amidase</fullName>
        <ecNumber evidence="2">3.5.1.28</ecNumber>
    </recommendedName>
</protein>
<keyword evidence="7" id="KW-1185">Reference proteome</keyword>
<evidence type="ECO:0000256" key="1">
    <source>
        <dbReference type="ARBA" id="ARBA00001561"/>
    </source>
</evidence>
<comment type="catalytic activity">
    <reaction evidence="1">
        <text>Hydrolyzes the link between N-acetylmuramoyl residues and L-amino acid residues in certain cell-wall glycopeptides.</text>
        <dbReference type="EC" id="3.5.1.28"/>
    </reaction>
</comment>
<sequence length="238" mass="27195">MDRIFDFGLHLGMVSFQFSLKKIGLLVISGILFISCTVQKEIVDIPIIFDEQRIELTKEYLAQRYGLEQDSTTIVPKMIVLHWTAIPTLKKSFAAFNRSTLPNWRPDLENVSGLNVSSHFLVDRDGTIYRLMPETVMARHTIGLNHCAIGIENVGGGEGLPLTKHQLKSNIFLVKYLGSKYNIEYVIGHQEYTQFEGHPLWLEVDDGYRTTKTDPGMDFMKKVRKATKKFNFKPVPTK</sequence>
<dbReference type="PANTHER" id="PTHR30417:SF1">
    <property type="entry name" value="N-ACETYLMURAMOYL-L-ALANINE AMIDASE AMID"/>
    <property type="match status" value="1"/>
</dbReference>